<feature type="compositionally biased region" description="Polar residues" evidence="1">
    <location>
        <begin position="56"/>
        <end position="71"/>
    </location>
</feature>
<evidence type="ECO:0000256" key="1">
    <source>
        <dbReference type="SAM" id="MobiDB-lite"/>
    </source>
</evidence>
<evidence type="ECO:0000256" key="2">
    <source>
        <dbReference type="SAM" id="SignalP"/>
    </source>
</evidence>
<name>A0A420WUZ3_9GAMM</name>
<feature type="region of interest" description="Disordered" evidence="1">
    <location>
        <begin position="55"/>
        <end position="81"/>
    </location>
</feature>
<protein>
    <recommendedName>
        <fullName evidence="5">Lipoprotein</fullName>
    </recommendedName>
</protein>
<accession>A0A420WUZ3</accession>
<keyword evidence="4" id="KW-1185">Reference proteome</keyword>
<evidence type="ECO:0000313" key="4">
    <source>
        <dbReference type="Proteomes" id="UP000281975"/>
    </source>
</evidence>
<dbReference type="Proteomes" id="UP000281975">
    <property type="component" value="Unassembled WGS sequence"/>
</dbReference>
<proteinExistence type="predicted"/>
<dbReference type="RefSeq" id="WP_121173577.1">
    <property type="nucleotide sequence ID" value="NZ_RBIN01000007.1"/>
</dbReference>
<dbReference type="OrthoDB" id="9955132at2"/>
<evidence type="ECO:0008006" key="5">
    <source>
        <dbReference type="Google" id="ProtNLM"/>
    </source>
</evidence>
<dbReference type="PROSITE" id="PS51257">
    <property type="entry name" value="PROKAR_LIPOPROTEIN"/>
    <property type="match status" value="1"/>
</dbReference>
<evidence type="ECO:0000313" key="3">
    <source>
        <dbReference type="EMBL" id="RKQ97250.1"/>
    </source>
</evidence>
<comment type="caution">
    <text evidence="3">The sequence shown here is derived from an EMBL/GenBank/DDBJ whole genome shotgun (WGS) entry which is preliminary data.</text>
</comment>
<sequence>MTTSAFRHILYPLAAALALLLTGCIGAATPHEAPVHHITARGQDRINALDAATDSAGRQCSQQQRRLQVRTTDVAPPGHRARQDLATIETLPPTLGEIAAGSQEGEAWRVELGYQCL</sequence>
<dbReference type="EMBL" id="RBIN01000007">
    <property type="protein sequence ID" value="RKQ97250.1"/>
    <property type="molecule type" value="Genomic_DNA"/>
</dbReference>
<gene>
    <name evidence="3" type="ORF">C7446_2673</name>
</gene>
<organism evidence="3 4">
    <name type="scientific">Kushneria sinocarnis</name>
    <dbReference type="NCBI Taxonomy" id="595502"/>
    <lineage>
        <taxon>Bacteria</taxon>
        <taxon>Pseudomonadati</taxon>
        <taxon>Pseudomonadota</taxon>
        <taxon>Gammaproteobacteria</taxon>
        <taxon>Oceanospirillales</taxon>
        <taxon>Halomonadaceae</taxon>
        <taxon>Kushneria</taxon>
    </lineage>
</organism>
<feature type="chain" id="PRO_5019417725" description="Lipoprotein" evidence="2">
    <location>
        <begin position="28"/>
        <end position="117"/>
    </location>
</feature>
<feature type="signal peptide" evidence="2">
    <location>
        <begin position="1"/>
        <end position="27"/>
    </location>
</feature>
<keyword evidence="2" id="KW-0732">Signal</keyword>
<reference evidence="3 4" key="1">
    <citation type="submission" date="2018-10" db="EMBL/GenBank/DDBJ databases">
        <title>Genomic Encyclopedia of Type Strains, Phase IV (KMG-IV): sequencing the most valuable type-strain genomes for metagenomic binning, comparative biology and taxonomic classification.</title>
        <authorList>
            <person name="Goeker M."/>
        </authorList>
    </citation>
    <scope>NUCLEOTIDE SEQUENCE [LARGE SCALE GENOMIC DNA]</scope>
    <source>
        <strain evidence="3 4">DSM 23229</strain>
    </source>
</reference>
<dbReference type="AlphaFoldDB" id="A0A420WUZ3"/>